<evidence type="ECO:0000313" key="2">
    <source>
        <dbReference type="EMBL" id="MPC53071.1"/>
    </source>
</evidence>
<evidence type="ECO:0000313" key="3">
    <source>
        <dbReference type="Proteomes" id="UP000324222"/>
    </source>
</evidence>
<accession>A0A5B7FZX4</accession>
<dbReference type="OrthoDB" id="6085656at2759"/>
<reference evidence="2 3" key="1">
    <citation type="submission" date="2019-05" db="EMBL/GenBank/DDBJ databases">
        <title>Another draft genome of Portunus trituberculatus and its Hox gene families provides insights of decapod evolution.</title>
        <authorList>
            <person name="Jeong J.-H."/>
            <person name="Song I."/>
            <person name="Kim S."/>
            <person name="Choi T."/>
            <person name="Kim D."/>
            <person name="Ryu S."/>
            <person name="Kim W."/>
        </authorList>
    </citation>
    <scope>NUCLEOTIDE SEQUENCE [LARGE SCALE GENOMIC DNA]</scope>
    <source>
        <tissue evidence="2">Muscle</tissue>
    </source>
</reference>
<comment type="caution">
    <text evidence="2">The sequence shown here is derived from an EMBL/GenBank/DDBJ whole genome shotgun (WGS) entry which is preliminary data.</text>
</comment>
<dbReference type="GO" id="GO:0003677">
    <property type="term" value="F:DNA binding"/>
    <property type="evidence" value="ECO:0007669"/>
    <property type="project" value="InterPro"/>
</dbReference>
<sequence length="291" mass="31117">MILVQRLAKLSQSPSMAEGRGEVLGCEGGGEAAARGTRFHSVTKSGPHGASLCLVPELPNVAGHSSSPARCPHLLPPPCCSPGLLMTLARLYVIILGPVCACLPVRAGRYKPGSGHSVTCPSLGAGKCVRLCVQSGEATGRVFVRALFTETAAPCSGYATLFVCWAVKAVNHAIARNCSKCGCNWRTRVSGQQDKFREGYSHCASEVSRCLASVQGVDVTLGTKLMTHLGISLNNYEKRAPLTILLPQPTVRRQPVELPNQLYPRSRLHESSQWKLHLLAFCDSPVPRGPL</sequence>
<dbReference type="AlphaFoldDB" id="A0A5B7FZX4"/>
<dbReference type="Gene3D" id="6.10.250.980">
    <property type="match status" value="1"/>
</dbReference>
<name>A0A5B7FZX4_PORTR</name>
<dbReference type="Pfam" id="PF07527">
    <property type="entry name" value="Hairy_orange"/>
    <property type="match status" value="1"/>
</dbReference>
<keyword evidence="3" id="KW-1185">Reference proteome</keyword>
<feature type="domain" description="Orange" evidence="1">
    <location>
        <begin position="196"/>
        <end position="229"/>
    </location>
</feature>
<dbReference type="Proteomes" id="UP000324222">
    <property type="component" value="Unassembled WGS sequence"/>
</dbReference>
<dbReference type="SMART" id="SM00511">
    <property type="entry name" value="ORANGE"/>
    <property type="match status" value="1"/>
</dbReference>
<dbReference type="SUPFAM" id="SSF158457">
    <property type="entry name" value="Orange domain-like"/>
    <property type="match status" value="1"/>
</dbReference>
<dbReference type="GO" id="GO:0006355">
    <property type="term" value="P:regulation of DNA-templated transcription"/>
    <property type="evidence" value="ECO:0007669"/>
    <property type="project" value="InterPro"/>
</dbReference>
<proteinExistence type="predicted"/>
<protein>
    <submittedName>
        <fullName evidence="2">Enhancer of split m7 protein</fullName>
    </submittedName>
</protein>
<dbReference type="PROSITE" id="PS51054">
    <property type="entry name" value="ORANGE"/>
    <property type="match status" value="1"/>
</dbReference>
<organism evidence="2 3">
    <name type="scientific">Portunus trituberculatus</name>
    <name type="common">Swimming crab</name>
    <name type="synonym">Neptunus trituberculatus</name>
    <dbReference type="NCBI Taxonomy" id="210409"/>
    <lineage>
        <taxon>Eukaryota</taxon>
        <taxon>Metazoa</taxon>
        <taxon>Ecdysozoa</taxon>
        <taxon>Arthropoda</taxon>
        <taxon>Crustacea</taxon>
        <taxon>Multicrustacea</taxon>
        <taxon>Malacostraca</taxon>
        <taxon>Eumalacostraca</taxon>
        <taxon>Eucarida</taxon>
        <taxon>Decapoda</taxon>
        <taxon>Pleocyemata</taxon>
        <taxon>Brachyura</taxon>
        <taxon>Eubrachyura</taxon>
        <taxon>Portunoidea</taxon>
        <taxon>Portunidae</taxon>
        <taxon>Portuninae</taxon>
        <taxon>Portunus</taxon>
    </lineage>
</organism>
<dbReference type="InterPro" id="IPR003650">
    <property type="entry name" value="Orange_dom"/>
</dbReference>
<dbReference type="EMBL" id="VSRR010011363">
    <property type="protein sequence ID" value="MPC53071.1"/>
    <property type="molecule type" value="Genomic_DNA"/>
</dbReference>
<evidence type="ECO:0000259" key="1">
    <source>
        <dbReference type="PROSITE" id="PS51054"/>
    </source>
</evidence>
<gene>
    <name evidence="2" type="primary">HLHm7</name>
    <name evidence="2" type="ORF">E2C01_046956</name>
</gene>